<keyword evidence="3" id="KW-1185">Reference proteome</keyword>
<feature type="region of interest" description="Disordered" evidence="1">
    <location>
        <begin position="1"/>
        <end position="20"/>
    </location>
</feature>
<sequence>MKPGQRLGGPHGDTGDVREDLVRPDRVELLDHFEPQAGGELGVWGMRRSPTTTLTDQDKLTLRTAAWGAISLMAAAGAAGSPHKAATHGSIALTSATSLAGHVLTKAPKGVKYGKSVAEAGQTGQESRSVAPRAAPSVTAMDISLAASPAFSRDRPEEE</sequence>
<evidence type="ECO:0000313" key="2">
    <source>
        <dbReference type="EMBL" id="GAA2646827.1"/>
    </source>
</evidence>
<dbReference type="EMBL" id="BAAATE010000002">
    <property type="protein sequence ID" value="GAA2646827.1"/>
    <property type="molecule type" value="Genomic_DNA"/>
</dbReference>
<organism evidence="2 3">
    <name type="scientific">Nonomuraea recticatena</name>
    <dbReference type="NCBI Taxonomy" id="46178"/>
    <lineage>
        <taxon>Bacteria</taxon>
        <taxon>Bacillati</taxon>
        <taxon>Actinomycetota</taxon>
        <taxon>Actinomycetes</taxon>
        <taxon>Streptosporangiales</taxon>
        <taxon>Streptosporangiaceae</taxon>
        <taxon>Nonomuraea</taxon>
    </lineage>
</organism>
<reference evidence="3" key="1">
    <citation type="journal article" date="2019" name="Int. J. Syst. Evol. Microbiol.">
        <title>The Global Catalogue of Microorganisms (GCM) 10K type strain sequencing project: providing services to taxonomists for standard genome sequencing and annotation.</title>
        <authorList>
            <consortium name="The Broad Institute Genomics Platform"/>
            <consortium name="The Broad Institute Genome Sequencing Center for Infectious Disease"/>
            <person name="Wu L."/>
            <person name="Ma J."/>
        </authorList>
    </citation>
    <scope>NUCLEOTIDE SEQUENCE [LARGE SCALE GENOMIC DNA]</scope>
    <source>
        <strain evidence="3">JCM 6835</strain>
    </source>
</reference>
<accession>A0ABP6DMN8</accession>
<feature type="region of interest" description="Disordered" evidence="1">
    <location>
        <begin position="117"/>
        <end position="136"/>
    </location>
</feature>
<gene>
    <name evidence="2" type="ORF">GCM10010412_009840</name>
</gene>
<dbReference type="Proteomes" id="UP001501666">
    <property type="component" value="Unassembled WGS sequence"/>
</dbReference>
<evidence type="ECO:0000256" key="1">
    <source>
        <dbReference type="SAM" id="MobiDB-lite"/>
    </source>
</evidence>
<name>A0ABP6DMN8_9ACTN</name>
<proteinExistence type="predicted"/>
<dbReference type="RefSeq" id="WP_346143598.1">
    <property type="nucleotide sequence ID" value="NZ_BAAATE010000002.1"/>
</dbReference>
<comment type="caution">
    <text evidence="2">The sequence shown here is derived from an EMBL/GenBank/DDBJ whole genome shotgun (WGS) entry which is preliminary data.</text>
</comment>
<feature type="compositionally biased region" description="Gly residues" evidence="1">
    <location>
        <begin position="1"/>
        <end position="12"/>
    </location>
</feature>
<protein>
    <submittedName>
        <fullName evidence="2">Uncharacterized protein</fullName>
    </submittedName>
</protein>
<evidence type="ECO:0000313" key="3">
    <source>
        <dbReference type="Proteomes" id="UP001501666"/>
    </source>
</evidence>